<sequence>MEVTQPHPVPNNLPVLSNPPVPSHPPTQRDRDVLTRLPKRLLYDGRSNWFVFKGKLELYAKMAGWKWRQGATRHFAEVFPCCQSGSRLVPRPLVRSGTDTGNHGVS</sequence>
<dbReference type="Proteomes" id="UP000828390">
    <property type="component" value="Unassembled WGS sequence"/>
</dbReference>
<organism evidence="2 3">
    <name type="scientific">Dreissena polymorpha</name>
    <name type="common">Zebra mussel</name>
    <name type="synonym">Mytilus polymorpha</name>
    <dbReference type="NCBI Taxonomy" id="45954"/>
    <lineage>
        <taxon>Eukaryota</taxon>
        <taxon>Metazoa</taxon>
        <taxon>Spiralia</taxon>
        <taxon>Lophotrochozoa</taxon>
        <taxon>Mollusca</taxon>
        <taxon>Bivalvia</taxon>
        <taxon>Autobranchia</taxon>
        <taxon>Heteroconchia</taxon>
        <taxon>Euheterodonta</taxon>
        <taxon>Imparidentia</taxon>
        <taxon>Neoheterodontei</taxon>
        <taxon>Myida</taxon>
        <taxon>Dreissenoidea</taxon>
        <taxon>Dreissenidae</taxon>
        <taxon>Dreissena</taxon>
    </lineage>
</organism>
<reference evidence="2" key="2">
    <citation type="submission" date="2020-11" db="EMBL/GenBank/DDBJ databases">
        <authorList>
            <person name="McCartney M.A."/>
            <person name="Auch B."/>
            <person name="Kono T."/>
            <person name="Mallez S."/>
            <person name="Becker A."/>
            <person name="Gohl D.M."/>
            <person name="Silverstein K.A.T."/>
            <person name="Koren S."/>
            <person name="Bechman K.B."/>
            <person name="Herman A."/>
            <person name="Abrahante J.E."/>
            <person name="Garbe J."/>
        </authorList>
    </citation>
    <scope>NUCLEOTIDE SEQUENCE</scope>
    <source>
        <strain evidence="2">Duluth1</strain>
        <tissue evidence="2">Whole animal</tissue>
    </source>
</reference>
<feature type="region of interest" description="Disordered" evidence="1">
    <location>
        <begin position="1"/>
        <end position="32"/>
    </location>
</feature>
<feature type="compositionally biased region" description="Pro residues" evidence="1">
    <location>
        <begin position="7"/>
        <end position="25"/>
    </location>
</feature>
<comment type="caution">
    <text evidence="2">The sequence shown here is derived from an EMBL/GenBank/DDBJ whole genome shotgun (WGS) entry which is preliminary data.</text>
</comment>
<keyword evidence="3" id="KW-1185">Reference proteome</keyword>
<protein>
    <submittedName>
        <fullName evidence="2">Uncharacterized protein</fullName>
    </submittedName>
</protein>
<name>A0A9D3YCX2_DREPO</name>
<evidence type="ECO:0000256" key="1">
    <source>
        <dbReference type="SAM" id="MobiDB-lite"/>
    </source>
</evidence>
<dbReference type="EMBL" id="JAIWYP010000016">
    <property type="protein sequence ID" value="KAH3696209.1"/>
    <property type="molecule type" value="Genomic_DNA"/>
</dbReference>
<accession>A0A9D3YCX2</accession>
<dbReference type="AlphaFoldDB" id="A0A9D3YCX2"/>
<proteinExistence type="predicted"/>
<reference evidence="2" key="1">
    <citation type="journal article" date="2019" name="bioRxiv">
        <title>The Genome of the Zebra Mussel, Dreissena polymorpha: A Resource for Invasive Species Research.</title>
        <authorList>
            <person name="McCartney M.A."/>
            <person name="Auch B."/>
            <person name="Kono T."/>
            <person name="Mallez S."/>
            <person name="Zhang Y."/>
            <person name="Obille A."/>
            <person name="Becker A."/>
            <person name="Abrahante J.E."/>
            <person name="Garbe J."/>
            <person name="Badalamenti J.P."/>
            <person name="Herman A."/>
            <person name="Mangelson H."/>
            <person name="Liachko I."/>
            <person name="Sullivan S."/>
            <person name="Sone E.D."/>
            <person name="Koren S."/>
            <person name="Silverstein K.A.T."/>
            <person name="Beckman K.B."/>
            <person name="Gohl D.M."/>
        </authorList>
    </citation>
    <scope>NUCLEOTIDE SEQUENCE</scope>
    <source>
        <strain evidence="2">Duluth1</strain>
        <tissue evidence="2">Whole animal</tissue>
    </source>
</reference>
<gene>
    <name evidence="2" type="ORF">DPMN_083674</name>
</gene>
<evidence type="ECO:0000313" key="3">
    <source>
        <dbReference type="Proteomes" id="UP000828390"/>
    </source>
</evidence>
<evidence type="ECO:0000313" key="2">
    <source>
        <dbReference type="EMBL" id="KAH3696209.1"/>
    </source>
</evidence>